<dbReference type="FunFam" id="3.90.70.10:FF:000031">
    <property type="entry name" value="Cathepsin B"/>
    <property type="match status" value="1"/>
</dbReference>
<dbReference type="PROSITE" id="PS00139">
    <property type="entry name" value="THIOL_PROTEASE_CYS"/>
    <property type="match status" value="1"/>
</dbReference>
<dbReference type="WBParaSite" id="HCON_00005880-00001">
    <property type="protein sequence ID" value="HCON_00005880-00001"/>
    <property type="gene ID" value="HCON_00005880"/>
</dbReference>
<feature type="chain" id="PRO_5029806320" evidence="10">
    <location>
        <begin position="19"/>
        <end position="351"/>
    </location>
</feature>
<keyword evidence="8" id="KW-0325">Glycoprotein</keyword>
<evidence type="ECO:0000259" key="11">
    <source>
        <dbReference type="SMART" id="SM00645"/>
    </source>
</evidence>
<evidence type="ECO:0000313" key="13">
    <source>
        <dbReference type="WBParaSite" id="HCON_00005880-00001"/>
    </source>
</evidence>
<keyword evidence="5" id="KW-0788">Thiol protease</keyword>
<sequence>MLVLLAFSFLLVIHSTYATLTVEEFLSKSIPKEAEELTGEALVEYVNKQQQFFQAEYSAQAEQRMQHLMRMEFDEKHEQHEGLVMESTSLKDDFDYDLPESFDSRQKWKDCPSIRDIRDQSNCGSCWAVSAAETMSDRACIHSKGKFKARLSDTDILSCCGEFCGAGCEGGISARAWLYAMQYGVCTGGYYEQEGVCKPYVFHPCGNHSGQKYYGKCPDDRSFKTPVCKQYCQYGYGKRYKLDKVLAKAAYRVPRFEEAIQMQIMNKGPVQAAFTVYDDFSFYKTGVYVHTSGRSRGRHAVKMIGWGVQNGTKYWTIANSWNKDWGEEGFFRIVRGVDNCGIESAVVAGDF</sequence>
<accession>A0A7I4XUI0</accession>
<comment type="function">
    <text evidence="9">Expression of the protease correlates with blood-feeding and suggests a role for the protease in blood digestion.</text>
</comment>
<keyword evidence="4" id="KW-0378">Hydrolase</keyword>
<evidence type="ECO:0000256" key="10">
    <source>
        <dbReference type="SAM" id="SignalP"/>
    </source>
</evidence>
<comment type="similarity">
    <text evidence="1">Belongs to the peptidase C1 family.</text>
</comment>
<feature type="signal peptide" evidence="10">
    <location>
        <begin position="1"/>
        <end position="18"/>
    </location>
</feature>
<protein>
    <submittedName>
        <fullName evidence="13">Pept_C1 domain-containing protein</fullName>
    </submittedName>
</protein>
<dbReference type="OrthoDB" id="10058785at2759"/>
<dbReference type="InterPro" id="IPR025661">
    <property type="entry name" value="Pept_asp_AS"/>
</dbReference>
<evidence type="ECO:0000313" key="12">
    <source>
        <dbReference type="Proteomes" id="UP000025227"/>
    </source>
</evidence>
<organism evidence="12 13">
    <name type="scientific">Haemonchus contortus</name>
    <name type="common">Barber pole worm</name>
    <dbReference type="NCBI Taxonomy" id="6289"/>
    <lineage>
        <taxon>Eukaryota</taxon>
        <taxon>Metazoa</taxon>
        <taxon>Ecdysozoa</taxon>
        <taxon>Nematoda</taxon>
        <taxon>Chromadorea</taxon>
        <taxon>Rhabditida</taxon>
        <taxon>Rhabditina</taxon>
        <taxon>Rhabditomorpha</taxon>
        <taxon>Strongyloidea</taxon>
        <taxon>Trichostrongylidae</taxon>
        <taxon>Haemonchus</taxon>
    </lineage>
</organism>
<evidence type="ECO:0000256" key="9">
    <source>
        <dbReference type="ARBA" id="ARBA00057399"/>
    </source>
</evidence>
<dbReference type="Gene3D" id="3.90.70.10">
    <property type="entry name" value="Cysteine proteinases"/>
    <property type="match status" value="1"/>
</dbReference>
<feature type="domain" description="Peptidase C1A papain C-terminal" evidence="11">
    <location>
        <begin position="98"/>
        <end position="350"/>
    </location>
</feature>
<dbReference type="GO" id="GO:0008234">
    <property type="term" value="F:cysteine-type peptidase activity"/>
    <property type="evidence" value="ECO:0007669"/>
    <property type="project" value="UniProtKB-KW"/>
</dbReference>
<dbReference type="InterPro" id="IPR000668">
    <property type="entry name" value="Peptidase_C1A_C"/>
</dbReference>
<keyword evidence="2" id="KW-0645">Protease</keyword>
<evidence type="ECO:0000256" key="2">
    <source>
        <dbReference type="ARBA" id="ARBA00022670"/>
    </source>
</evidence>
<dbReference type="PANTHER" id="PTHR12411">
    <property type="entry name" value="CYSTEINE PROTEASE FAMILY C1-RELATED"/>
    <property type="match status" value="1"/>
</dbReference>
<evidence type="ECO:0000256" key="3">
    <source>
        <dbReference type="ARBA" id="ARBA00022729"/>
    </source>
</evidence>
<dbReference type="SUPFAM" id="SSF54001">
    <property type="entry name" value="Cysteine proteinases"/>
    <property type="match status" value="1"/>
</dbReference>
<keyword evidence="7" id="KW-1015">Disulfide bond</keyword>
<reference evidence="13" key="1">
    <citation type="submission" date="2020-12" db="UniProtKB">
        <authorList>
            <consortium name="WormBaseParasite"/>
        </authorList>
    </citation>
    <scope>IDENTIFICATION</scope>
    <source>
        <strain evidence="13">MHco3</strain>
    </source>
</reference>
<evidence type="ECO:0000256" key="7">
    <source>
        <dbReference type="ARBA" id="ARBA00023157"/>
    </source>
</evidence>
<keyword evidence="3 10" id="KW-0732">Signal</keyword>
<evidence type="ECO:0000256" key="8">
    <source>
        <dbReference type="ARBA" id="ARBA00023180"/>
    </source>
</evidence>
<dbReference type="OMA" id="MADIGNF"/>
<proteinExistence type="inferred from homology"/>
<dbReference type="Pfam" id="PF00112">
    <property type="entry name" value="Peptidase_C1"/>
    <property type="match status" value="1"/>
</dbReference>
<name>A0A7I4XUI0_HAECO</name>
<evidence type="ECO:0000256" key="6">
    <source>
        <dbReference type="ARBA" id="ARBA00023145"/>
    </source>
</evidence>
<dbReference type="PROSITE" id="PS00640">
    <property type="entry name" value="THIOL_PROTEASE_ASN"/>
    <property type="match status" value="1"/>
</dbReference>
<dbReference type="PROSITE" id="PS00639">
    <property type="entry name" value="THIOL_PROTEASE_HIS"/>
    <property type="match status" value="1"/>
</dbReference>
<dbReference type="AlphaFoldDB" id="A0A7I4XUI0"/>
<dbReference type="InterPro" id="IPR025660">
    <property type="entry name" value="Pept_his_AS"/>
</dbReference>
<dbReference type="InterPro" id="IPR013128">
    <property type="entry name" value="Peptidase_C1A"/>
</dbReference>
<dbReference type="Proteomes" id="UP000025227">
    <property type="component" value="Unplaced"/>
</dbReference>
<dbReference type="GO" id="GO:0006508">
    <property type="term" value="P:proteolysis"/>
    <property type="evidence" value="ECO:0007669"/>
    <property type="project" value="UniProtKB-KW"/>
</dbReference>
<dbReference type="InterPro" id="IPR038765">
    <property type="entry name" value="Papain-like_cys_pep_sf"/>
</dbReference>
<dbReference type="PRINTS" id="PR00705">
    <property type="entry name" value="PAPAIN"/>
</dbReference>
<evidence type="ECO:0000256" key="4">
    <source>
        <dbReference type="ARBA" id="ARBA00022801"/>
    </source>
</evidence>
<dbReference type="SMART" id="SM00645">
    <property type="entry name" value="Pept_C1"/>
    <property type="match status" value="1"/>
</dbReference>
<dbReference type="InterPro" id="IPR000169">
    <property type="entry name" value="Pept_cys_AS"/>
</dbReference>
<evidence type="ECO:0000256" key="5">
    <source>
        <dbReference type="ARBA" id="ARBA00022807"/>
    </source>
</evidence>
<dbReference type="CDD" id="cd02620">
    <property type="entry name" value="Peptidase_C1A_CathepsinB"/>
    <property type="match status" value="1"/>
</dbReference>
<keyword evidence="12" id="KW-1185">Reference proteome</keyword>
<evidence type="ECO:0000256" key="1">
    <source>
        <dbReference type="ARBA" id="ARBA00008455"/>
    </source>
</evidence>
<keyword evidence="6" id="KW-0865">Zymogen</keyword>